<dbReference type="SUPFAM" id="SSF116726">
    <property type="entry name" value="TrkA C-terminal domain-like"/>
    <property type="match status" value="1"/>
</dbReference>
<dbReference type="Gene3D" id="1.20.1530.20">
    <property type="match status" value="1"/>
</dbReference>
<dbReference type="PANTHER" id="PTHR32507">
    <property type="entry name" value="NA(+)/H(+) ANTIPORTER 1"/>
    <property type="match status" value="1"/>
</dbReference>
<keyword evidence="4" id="KW-1003">Cell membrane</keyword>
<keyword evidence="8" id="KW-0406">Ion transport</keyword>
<dbReference type="PROSITE" id="PS51202">
    <property type="entry name" value="RCK_C"/>
    <property type="match status" value="1"/>
</dbReference>
<protein>
    <submittedName>
        <fullName evidence="12">Potassium/proton antiporter</fullName>
    </submittedName>
</protein>
<dbReference type="GO" id="GO:0008324">
    <property type="term" value="F:monoatomic cation transmembrane transporter activity"/>
    <property type="evidence" value="ECO:0007669"/>
    <property type="project" value="InterPro"/>
</dbReference>
<keyword evidence="2" id="KW-0813">Transport</keyword>
<dbReference type="GO" id="GO:0015297">
    <property type="term" value="F:antiporter activity"/>
    <property type="evidence" value="ECO:0007669"/>
    <property type="project" value="UniProtKB-KW"/>
</dbReference>
<keyword evidence="6 10" id="KW-0812">Transmembrane</keyword>
<evidence type="ECO:0000313" key="12">
    <source>
        <dbReference type="EMBL" id="HIT97393.1"/>
    </source>
</evidence>
<organism evidence="12 13">
    <name type="scientific">Candidatus Merdimorpha stercoravium</name>
    <dbReference type="NCBI Taxonomy" id="2840863"/>
    <lineage>
        <taxon>Bacteria</taxon>
        <taxon>Pseudomonadati</taxon>
        <taxon>Bacteroidota</taxon>
        <taxon>Flavobacteriia</taxon>
        <taxon>Flavobacteriales</taxon>
        <taxon>Candidatus Merdimorpha</taxon>
    </lineage>
</organism>
<dbReference type="Pfam" id="PF02080">
    <property type="entry name" value="TrkA_C"/>
    <property type="match status" value="1"/>
</dbReference>
<feature type="transmembrane region" description="Helical" evidence="10">
    <location>
        <begin position="271"/>
        <end position="289"/>
    </location>
</feature>
<dbReference type="AlphaFoldDB" id="A0A9D1H850"/>
<sequence length="491" mass="53733">MTHLIFLSALLLLISIVLSKTSHKFGTPSLLLFLITGMLAGSEGIGGIEFDDYQFAQFVGNIALIFIIYSGGLETKFSTIRPVLTEGIILSTLGVLLSVFAVGGFVYLVTDFSLLVSLLIGAIVSSTDAAAVFGVFRSRKMGLKHNLRPLLELESGSNDPMAYIMTTTFIYLIQEPNTSFATIGWMLVRSIVLGSIAGWAFGKASLWVINRIKLDTDGLYPVLMMATTLLTFAATDLTGGNGFLAIYISAIILGNSNFVHKRSLMQFNDGLAWLMQVVMFLMLGLLVYPSEIVPVIGIGIVISFFMILVARPVVVFILMVFSKFSARDKIFISWGGLRGAVPIVFASYALVSGVPQANTIFNIVFFISISSVLIQGTSLPLMARWLRLDLPGSDARQHPLDYETSESFKSELVEVTARPGSFIVDKKVVDLKIPHSVMIILVYRDGKYFAPNGSTVIEQGDILTLMSESQTDVERVRSLCQRTPLEPAEKK</sequence>
<keyword evidence="5" id="KW-0630">Potassium</keyword>
<feature type="transmembrane region" description="Helical" evidence="10">
    <location>
        <begin position="363"/>
        <end position="383"/>
    </location>
</feature>
<keyword evidence="7 10" id="KW-1133">Transmembrane helix</keyword>
<evidence type="ECO:0000313" key="13">
    <source>
        <dbReference type="Proteomes" id="UP000824161"/>
    </source>
</evidence>
<evidence type="ECO:0000256" key="5">
    <source>
        <dbReference type="ARBA" id="ARBA00022538"/>
    </source>
</evidence>
<evidence type="ECO:0000256" key="6">
    <source>
        <dbReference type="ARBA" id="ARBA00022692"/>
    </source>
</evidence>
<accession>A0A9D1H850</accession>
<dbReference type="Gene3D" id="3.30.70.1450">
    <property type="entry name" value="Regulator of K+ conductance, C-terminal domain"/>
    <property type="match status" value="1"/>
</dbReference>
<dbReference type="InterPro" id="IPR036721">
    <property type="entry name" value="RCK_C_sf"/>
</dbReference>
<feature type="transmembrane region" description="Helical" evidence="10">
    <location>
        <begin position="114"/>
        <end position="136"/>
    </location>
</feature>
<evidence type="ECO:0000256" key="8">
    <source>
        <dbReference type="ARBA" id="ARBA00023065"/>
    </source>
</evidence>
<proteinExistence type="predicted"/>
<dbReference type="GO" id="GO:0005886">
    <property type="term" value="C:plasma membrane"/>
    <property type="evidence" value="ECO:0007669"/>
    <property type="project" value="UniProtKB-SubCell"/>
</dbReference>
<evidence type="ECO:0000256" key="4">
    <source>
        <dbReference type="ARBA" id="ARBA00022475"/>
    </source>
</evidence>
<keyword evidence="3" id="KW-0050">Antiport</keyword>
<dbReference type="NCBIfam" id="NF003716">
    <property type="entry name" value="PRK05326.1-3"/>
    <property type="match status" value="1"/>
</dbReference>
<evidence type="ECO:0000259" key="11">
    <source>
        <dbReference type="PROSITE" id="PS51202"/>
    </source>
</evidence>
<feature type="transmembrane region" description="Helical" evidence="10">
    <location>
        <begin position="295"/>
        <end position="318"/>
    </location>
</feature>
<dbReference type="PANTHER" id="PTHR32507:SF7">
    <property type="entry name" value="K(+)_H(+) ANTIPORTER NHAP2"/>
    <property type="match status" value="1"/>
</dbReference>
<feature type="transmembrane region" description="Helical" evidence="10">
    <location>
        <begin position="83"/>
        <end position="108"/>
    </location>
</feature>
<dbReference type="InterPro" id="IPR038770">
    <property type="entry name" value="Na+/solute_symporter_sf"/>
</dbReference>
<feature type="domain" description="RCK C-terminal" evidence="11">
    <location>
        <begin position="400"/>
        <end position="482"/>
    </location>
</feature>
<dbReference type="GO" id="GO:0006813">
    <property type="term" value="P:potassium ion transport"/>
    <property type="evidence" value="ECO:0007669"/>
    <property type="project" value="UniProtKB-KW"/>
</dbReference>
<evidence type="ECO:0000256" key="2">
    <source>
        <dbReference type="ARBA" id="ARBA00022448"/>
    </source>
</evidence>
<comment type="caution">
    <text evidence="12">The sequence shown here is derived from an EMBL/GenBank/DDBJ whole genome shotgun (WGS) entry which is preliminary data.</text>
</comment>
<feature type="transmembrane region" description="Helical" evidence="10">
    <location>
        <begin position="186"/>
        <end position="206"/>
    </location>
</feature>
<evidence type="ECO:0000256" key="7">
    <source>
        <dbReference type="ARBA" id="ARBA00022989"/>
    </source>
</evidence>
<name>A0A9D1H850_9FLAO</name>
<evidence type="ECO:0000256" key="9">
    <source>
        <dbReference type="ARBA" id="ARBA00023136"/>
    </source>
</evidence>
<evidence type="ECO:0000256" key="10">
    <source>
        <dbReference type="SAM" id="Phobius"/>
    </source>
</evidence>
<dbReference type="Pfam" id="PF00999">
    <property type="entry name" value="Na_H_Exchanger"/>
    <property type="match status" value="1"/>
</dbReference>
<gene>
    <name evidence="12" type="ORF">IAC44_00990</name>
</gene>
<feature type="transmembrane region" description="Helical" evidence="10">
    <location>
        <begin position="330"/>
        <end position="351"/>
    </location>
</feature>
<keyword evidence="9 10" id="KW-0472">Membrane</keyword>
<dbReference type="InterPro" id="IPR006037">
    <property type="entry name" value="RCK_C"/>
</dbReference>
<evidence type="ECO:0000256" key="1">
    <source>
        <dbReference type="ARBA" id="ARBA00004651"/>
    </source>
</evidence>
<comment type="subcellular location">
    <subcellularLocation>
        <location evidence="1">Cell membrane</location>
        <topology evidence="1">Multi-pass membrane protein</topology>
    </subcellularLocation>
</comment>
<feature type="transmembrane region" description="Helical" evidence="10">
    <location>
        <begin position="53"/>
        <end position="71"/>
    </location>
</feature>
<evidence type="ECO:0000256" key="3">
    <source>
        <dbReference type="ARBA" id="ARBA00022449"/>
    </source>
</evidence>
<dbReference type="EMBL" id="DVLY01000022">
    <property type="protein sequence ID" value="HIT97393.1"/>
    <property type="molecule type" value="Genomic_DNA"/>
</dbReference>
<dbReference type="NCBIfam" id="NF003715">
    <property type="entry name" value="PRK05326.1-2"/>
    <property type="match status" value="1"/>
</dbReference>
<dbReference type="GO" id="GO:1902600">
    <property type="term" value="P:proton transmembrane transport"/>
    <property type="evidence" value="ECO:0007669"/>
    <property type="project" value="InterPro"/>
</dbReference>
<reference evidence="12" key="1">
    <citation type="submission" date="2020-10" db="EMBL/GenBank/DDBJ databases">
        <authorList>
            <person name="Gilroy R."/>
        </authorList>
    </citation>
    <scope>NUCLEOTIDE SEQUENCE</scope>
    <source>
        <strain evidence="12">1383</strain>
    </source>
</reference>
<dbReference type="Proteomes" id="UP000824161">
    <property type="component" value="Unassembled WGS sequence"/>
</dbReference>
<reference evidence="12" key="2">
    <citation type="journal article" date="2021" name="PeerJ">
        <title>Extensive microbial diversity within the chicken gut microbiome revealed by metagenomics and culture.</title>
        <authorList>
            <person name="Gilroy R."/>
            <person name="Ravi A."/>
            <person name="Getino M."/>
            <person name="Pursley I."/>
            <person name="Horton D.L."/>
            <person name="Alikhan N.F."/>
            <person name="Baker D."/>
            <person name="Gharbi K."/>
            <person name="Hall N."/>
            <person name="Watson M."/>
            <person name="Adriaenssens E.M."/>
            <person name="Foster-Nyarko E."/>
            <person name="Jarju S."/>
            <person name="Secka A."/>
            <person name="Antonio M."/>
            <person name="Oren A."/>
            <person name="Chaudhuri R.R."/>
            <person name="La Ragione R."/>
            <person name="Hildebrand F."/>
            <person name="Pallen M.J."/>
        </authorList>
    </citation>
    <scope>NUCLEOTIDE SEQUENCE</scope>
    <source>
        <strain evidence="12">1383</strain>
    </source>
</reference>
<keyword evidence="5" id="KW-0633">Potassium transport</keyword>
<dbReference type="InterPro" id="IPR006153">
    <property type="entry name" value="Cation/H_exchanger_TM"/>
</dbReference>